<dbReference type="EMBL" id="CAJPWZ010001022">
    <property type="protein sequence ID" value="CAG2205282.1"/>
    <property type="molecule type" value="Genomic_DNA"/>
</dbReference>
<dbReference type="PANTHER" id="PTHR39369">
    <property type="entry name" value="LIN-24 (TWENTY-FOUR) LIKE"/>
    <property type="match status" value="1"/>
</dbReference>
<dbReference type="CDD" id="cd20237">
    <property type="entry name" value="PFM_LIN24-like"/>
    <property type="match status" value="1"/>
</dbReference>
<keyword evidence="2" id="KW-1185">Reference proteome</keyword>
<name>A0A8S3R9G2_MYTED</name>
<dbReference type="Proteomes" id="UP000683360">
    <property type="component" value="Unassembled WGS sequence"/>
</dbReference>
<accession>A0A8S3R9G2</accession>
<organism evidence="1 2">
    <name type="scientific">Mytilus edulis</name>
    <name type="common">Blue mussel</name>
    <dbReference type="NCBI Taxonomy" id="6550"/>
    <lineage>
        <taxon>Eukaryota</taxon>
        <taxon>Metazoa</taxon>
        <taxon>Spiralia</taxon>
        <taxon>Lophotrochozoa</taxon>
        <taxon>Mollusca</taxon>
        <taxon>Bivalvia</taxon>
        <taxon>Autobranchia</taxon>
        <taxon>Pteriomorphia</taxon>
        <taxon>Mytilida</taxon>
        <taxon>Mytiloidea</taxon>
        <taxon>Mytilidae</taxon>
        <taxon>Mytilinae</taxon>
        <taxon>Mytilus</taxon>
    </lineage>
</organism>
<protein>
    <submittedName>
        <fullName evidence="1">Uncharacterized protein</fullName>
    </submittedName>
</protein>
<reference evidence="1" key="1">
    <citation type="submission" date="2021-03" db="EMBL/GenBank/DDBJ databases">
        <authorList>
            <person name="Bekaert M."/>
        </authorList>
    </citation>
    <scope>NUCLEOTIDE SEQUENCE</scope>
</reference>
<comment type="caution">
    <text evidence="1">The sequence shown here is derived from an EMBL/GenBank/DDBJ whole genome shotgun (WGS) entry which is preliminary data.</text>
</comment>
<evidence type="ECO:0000313" key="2">
    <source>
        <dbReference type="Proteomes" id="UP000683360"/>
    </source>
</evidence>
<dbReference type="PANTHER" id="PTHR39369:SF6">
    <property type="entry name" value="LIN-24 (TWENTY-FOUR) LIKE"/>
    <property type="match status" value="1"/>
</dbReference>
<gene>
    <name evidence="1" type="ORF">MEDL_19808</name>
</gene>
<dbReference type="SUPFAM" id="SSF56973">
    <property type="entry name" value="Aerolisin/ETX pore-forming domain"/>
    <property type="match status" value="1"/>
</dbReference>
<dbReference type="AlphaFoldDB" id="A0A8S3R9G2"/>
<proteinExistence type="predicted"/>
<dbReference type="OrthoDB" id="6127625at2759"/>
<dbReference type="Gene3D" id="2.170.15.10">
    <property type="entry name" value="Proaerolysin, chain A, domain 3"/>
    <property type="match status" value="1"/>
</dbReference>
<evidence type="ECO:0000313" key="1">
    <source>
        <dbReference type="EMBL" id="CAG2205282.1"/>
    </source>
</evidence>
<sequence length="275" mass="30907">MTEQAALRSESKNLSASRVQTVINSKAMSIGVIDLEENLKSWAWMSYRKATPGGISAKLEDFYLDVNWDGVDFFPQKLAYSSAVKEEPKTHVIFKSVFQNDSVTTWQTHSLKMERQTTATCTSYLTKGCTKGFNVGVTLAAPIEVAEASVGFERGWSIKNAKENVENKMLTWVVQEKFSVPPNSELTVEVGILEKQCSYTFSTSVIINGKVTVDIYNWKNTNNVIMSVMVDIKEMLKKYSAPQVIRKEGNDFVIDMEGTCNFSFGTEQQIRCFFA</sequence>